<proteinExistence type="inferred from homology"/>
<dbReference type="Proteomes" id="UP000199448">
    <property type="component" value="Unassembled WGS sequence"/>
</dbReference>
<gene>
    <name evidence="3" type="ORF">SAMN04488034_101116</name>
</gene>
<dbReference type="EMBL" id="FNUG01000001">
    <property type="protein sequence ID" value="SEE24938.1"/>
    <property type="molecule type" value="Genomic_DNA"/>
</dbReference>
<name>A0A1H5HCE2_9FLAO</name>
<reference evidence="3 4" key="1">
    <citation type="submission" date="2016-10" db="EMBL/GenBank/DDBJ databases">
        <authorList>
            <person name="de Groot N.N."/>
        </authorList>
    </citation>
    <scope>NUCLEOTIDE SEQUENCE [LARGE SCALE GENOMIC DNA]</scope>
    <source>
        <strain evidence="3 4">DSM 23553</strain>
    </source>
</reference>
<dbReference type="Gene3D" id="3.40.50.12370">
    <property type="match status" value="1"/>
</dbReference>
<comment type="similarity">
    <text evidence="1">Belongs to the universal stress protein A family.</text>
</comment>
<dbReference type="STRING" id="390640.SAMN04488034_101116"/>
<organism evidence="3 4">
    <name type="scientific">Salinimicrobium catena</name>
    <dbReference type="NCBI Taxonomy" id="390640"/>
    <lineage>
        <taxon>Bacteria</taxon>
        <taxon>Pseudomonadati</taxon>
        <taxon>Bacteroidota</taxon>
        <taxon>Flavobacteriia</taxon>
        <taxon>Flavobacteriales</taxon>
        <taxon>Flavobacteriaceae</taxon>
        <taxon>Salinimicrobium</taxon>
    </lineage>
</organism>
<feature type="domain" description="UspA" evidence="2">
    <location>
        <begin position="2"/>
        <end position="136"/>
    </location>
</feature>
<evidence type="ECO:0000313" key="4">
    <source>
        <dbReference type="Proteomes" id="UP000199448"/>
    </source>
</evidence>
<dbReference type="OrthoDB" id="9788959at2"/>
<dbReference type="Pfam" id="PF00582">
    <property type="entry name" value="Usp"/>
    <property type="match status" value="1"/>
</dbReference>
<dbReference type="InterPro" id="IPR006016">
    <property type="entry name" value="UspA"/>
</dbReference>
<accession>A0A1H5HCE2</accession>
<protein>
    <submittedName>
        <fullName evidence="3">Nucleotide-binding universal stress protein, UspA family</fullName>
    </submittedName>
</protein>
<dbReference type="AlphaFoldDB" id="A0A1H5HCE2"/>
<keyword evidence="4" id="KW-1185">Reference proteome</keyword>
<dbReference type="PANTHER" id="PTHR46268">
    <property type="entry name" value="STRESS RESPONSE PROTEIN NHAX"/>
    <property type="match status" value="1"/>
</dbReference>
<evidence type="ECO:0000256" key="1">
    <source>
        <dbReference type="ARBA" id="ARBA00008791"/>
    </source>
</evidence>
<sequence length="270" mass="30658">MMNILLPTDFSANARNAAAYALQFLKDTACNFYLLHVVPFPAEKLGAHAMSMSPEIRGKFDELLSWLESIKTNPEHHFHVCFKADYLIEAVREKCSEKKIDLILMGTKGATNNQGAVIGNHTSDVMRKVKCPVLAISENATFKEHKEILFPTDYKIHYGSRMLRTLLNLASLSNANVKILEIFNSEKEPSPEQIENRDFLQDSFSPKVPVLQTYYSSKEHNPKKVFVSNRNVDMIVLAAKNLNLCQKFLQNDQDDHIPFINQLPLLVLHG</sequence>
<evidence type="ECO:0000313" key="3">
    <source>
        <dbReference type="EMBL" id="SEE24938.1"/>
    </source>
</evidence>
<dbReference type="PANTHER" id="PTHR46268:SF6">
    <property type="entry name" value="UNIVERSAL STRESS PROTEIN UP12"/>
    <property type="match status" value="1"/>
</dbReference>
<dbReference type="PRINTS" id="PR01438">
    <property type="entry name" value="UNVRSLSTRESS"/>
</dbReference>
<dbReference type="InterPro" id="IPR006015">
    <property type="entry name" value="Universal_stress_UspA"/>
</dbReference>
<dbReference type="RefSeq" id="WP_093110707.1">
    <property type="nucleotide sequence ID" value="NZ_FNGG01000001.1"/>
</dbReference>
<dbReference type="CDD" id="cd00293">
    <property type="entry name" value="USP-like"/>
    <property type="match status" value="1"/>
</dbReference>
<evidence type="ECO:0000259" key="2">
    <source>
        <dbReference type="Pfam" id="PF00582"/>
    </source>
</evidence>
<dbReference type="SUPFAM" id="SSF52402">
    <property type="entry name" value="Adenine nucleotide alpha hydrolases-like"/>
    <property type="match status" value="1"/>
</dbReference>